<evidence type="ECO:0000313" key="1">
    <source>
        <dbReference type="EMBL" id="RMC17413.1"/>
    </source>
</evidence>
<dbReference type="EMBL" id="QRBI01000099">
    <property type="protein sequence ID" value="RMC17413.1"/>
    <property type="molecule type" value="Genomic_DNA"/>
</dbReference>
<gene>
    <name evidence="1" type="ORF">DUI87_05994</name>
</gene>
<dbReference type="AlphaFoldDB" id="A0A3M0KW76"/>
<name>A0A3M0KW76_HIRRU</name>
<keyword evidence="2" id="KW-1185">Reference proteome</keyword>
<sequence>MKFNKTKCKVLHLQSGNPRHTYRLGREGAESSPVEKDLGVVADEESKMSHQHVLASQKASCIVGCIQRNVARKLKEEILPLYSALVRPLLECCIQLWCPHHKNMKLWQQVQRRVMKLIRGLEHKDRLSKLGLFSLEKGSLCGDLTAIFQYLEGPTGKLERDSVRSSSNRTRNNGYKLIFKVISNFLTFYDSMINRILEESHSYKKIA</sequence>
<organism evidence="1 2">
    <name type="scientific">Hirundo rustica rustica</name>
    <dbReference type="NCBI Taxonomy" id="333673"/>
    <lineage>
        <taxon>Eukaryota</taxon>
        <taxon>Metazoa</taxon>
        <taxon>Chordata</taxon>
        <taxon>Craniata</taxon>
        <taxon>Vertebrata</taxon>
        <taxon>Euteleostomi</taxon>
        <taxon>Archelosauria</taxon>
        <taxon>Archosauria</taxon>
        <taxon>Dinosauria</taxon>
        <taxon>Saurischia</taxon>
        <taxon>Theropoda</taxon>
        <taxon>Coelurosauria</taxon>
        <taxon>Aves</taxon>
        <taxon>Neognathae</taxon>
        <taxon>Neoaves</taxon>
        <taxon>Telluraves</taxon>
        <taxon>Australaves</taxon>
        <taxon>Passeriformes</taxon>
        <taxon>Sylvioidea</taxon>
        <taxon>Hirundinidae</taxon>
        <taxon>Hirundo</taxon>
    </lineage>
</organism>
<dbReference type="PANTHER" id="PTHR33332">
    <property type="entry name" value="REVERSE TRANSCRIPTASE DOMAIN-CONTAINING PROTEIN"/>
    <property type="match status" value="1"/>
</dbReference>
<protein>
    <submittedName>
        <fullName evidence="1">Uncharacterized protein</fullName>
    </submittedName>
</protein>
<evidence type="ECO:0000313" key="2">
    <source>
        <dbReference type="Proteomes" id="UP000269221"/>
    </source>
</evidence>
<dbReference type="PRINTS" id="PR01345">
    <property type="entry name" value="CERVTRCPTASE"/>
</dbReference>
<dbReference type="OrthoDB" id="6154697at2759"/>
<proteinExistence type="predicted"/>
<reference evidence="1 2" key="1">
    <citation type="submission" date="2018-07" db="EMBL/GenBank/DDBJ databases">
        <title>A high quality draft genome assembly of the barn swallow (H. rustica rustica).</title>
        <authorList>
            <person name="Formenti G."/>
            <person name="Chiara M."/>
            <person name="Poveda L."/>
            <person name="Francoijs K.-J."/>
            <person name="Bonisoli-Alquati A."/>
            <person name="Canova L."/>
            <person name="Gianfranceschi L."/>
            <person name="Horner D.S."/>
            <person name="Saino N."/>
        </authorList>
    </citation>
    <scope>NUCLEOTIDE SEQUENCE [LARGE SCALE GENOMIC DNA]</scope>
    <source>
        <strain evidence="1">Chelidonia</strain>
        <tissue evidence="1">Blood</tissue>
    </source>
</reference>
<accession>A0A3M0KW76</accession>
<dbReference type="Proteomes" id="UP000269221">
    <property type="component" value="Unassembled WGS sequence"/>
</dbReference>
<comment type="caution">
    <text evidence="1">The sequence shown here is derived from an EMBL/GenBank/DDBJ whole genome shotgun (WGS) entry which is preliminary data.</text>
</comment>